<dbReference type="EMBL" id="VSSQ01007306">
    <property type="protein sequence ID" value="MPM35506.1"/>
    <property type="molecule type" value="Genomic_DNA"/>
</dbReference>
<organism evidence="2">
    <name type="scientific">bioreactor metagenome</name>
    <dbReference type="NCBI Taxonomy" id="1076179"/>
    <lineage>
        <taxon>unclassified sequences</taxon>
        <taxon>metagenomes</taxon>
        <taxon>ecological metagenomes</taxon>
    </lineage>
</organism>
<accession>A0A644Z3S7</accession>
<feature type="region of interest" description="Disordered" evidence="1">
    <location>
        <begin position="1"/>
        <end position="47"/>
    </location>
</feature>
<protein>
    <submittedName>
        <fullName evidence="2">Uncharacterized protein</fullName>
    </submittedName>
</protein>
<comment type="caution">
    <text evidence="2">The sequence shown here is derived from an EMBL/GenBank/DDBJ whole genome shotgun (WGS) entry which is preliminary data.</text>
</comment>
<dbReference type="AlphaFoldDB" id="A0A644Z3S7"/>
<evidence type="ECO:0000256" key="1">
    <source>
        <dbReference type="SAM" id="MobiDB-lite"/>
    </source>
</evidence>
<feature type="compositionally biased region" description="Acidic residues" evidence="1">
    <location>
        <begin position="1"/>
        <end position="15"/>
    </location>
</feature>
<sequence>MISLSEFEDEDEDEASYFRNEDTTEDQDSGTNNTVIIQKSNIDNLDE</sequence>
<proteinExistence type="predicted"/>
<gene>
    <name evidence="2" type="ORF">SDC9_82099</name>
</gene>
<name>A0A644Z3S7_9ZZZZ</name>
<feature type="compositionally biased region" description="Polar residues" evidence="1">
    <location>
        <begin position="29"/>
        <end position="47"/>
    </location>
</feature>
<evidence type="ECO:0000313" key="2">
    <source>
        <dbReference type="EMBL" id="MPM35506.1"/>
    </source>
</evidence>
<reference evidence="2" key="1">
    <citation type="submission" date="2019-08" db="EMBL/GenBank/DDBJ databases">
        <authorList>
            <person name="Kucharzyk K."/>
            <person name="Murdoch R.W."/>
            <person name="Higgins S."/>
            <person name="Loffler F."/>
        </authorList>
    </citation>
    <scope>NUCLEOTIDE SEQUENCE</scope>
</reference>